<reference evidence="7 8" key="1">
    <citation type="journal article" date="2016" name="Antonie Van Leeuwenhoek">
        <title>Dongia soli sp. nov., isolated from soil from Dokdo, Korea.</title>
        <authorList>
            <person name="Kim D.U."/>
            <person name="Lee H."/>
            <person name="Kim H."/>
            <person name="Kim S.G."/>
            <person name="Ka J.O."/>
        </authorList>
    </citation>
    <scope>NUCLEOTIDE SEQUENCE [LARGE SCALE GENOMIC DNA]</scope>
    <source>
        <strain evidence="7 8">D78</strain>
    </source>
</reference>
<proteinExistence type="inferred from homology"/>
<protein>
    <recommendedName>
        <fullName evidence="6">SURF1-like protein</fullName>
    </recommendedName>
</protein>
<gene>
    <name evidence="7" type="ORF">SMD27_14050</name>
</gene>
<dbReference type="PROSITE" id="PS50895">
    <property type="entry name" value="SURF1"/>
    <property type="match status" value="1"/>
</dbReference>
<keyword evidence="5 6" id="KW-0472">Membrane</keyword>
<dbReference type="CDD" id="cd06662">
    <property type="entry name" value="SURF1"/>
    <property type="match status" value="1"/>
</dbReference>
<feature type="transmembrane region" description="Helical" evidence="6">
    <location>
        <begin position="12"/>
        <end position="31"/>
    </location>
</feature>
<keyword evidence="8" id="KW-1185">Reference proteome</keyword>
<sequence length="241" mass="26724">MLLSRLKFRPTLGPTLFTVPAVLMMIGLSIWQVQRLHWKENLIADRQARVTAAPVALPAAGGDLGAAEYRRVSLTGQYQHDHELYLAARSMNGNVGYHILTPFVLQGGDTVLVDRGWVPTEKKLPESRQAGQQAGTLTVDGIVRLSQQKAWMQPDNEPDQNVWFFIDLPAIAKHLGAPAMRQDIYVDAGPAPVPGGYPLGGQTHINLPNDHLQYAITWALLAGALIVIYILYHLRLQREQQ</sequence>
<evidence type="ECO:0000256" key="4">
    <source>
        <dbReference type="ARBA" id="ARBA00022989"/>
    </source>
</evidence>
<evidence type="ECO:0000256" key="6">
    <source>
        <dbReference type="RuleBase" id="RU363076"/>
    </source>
</evidence>
<dbReference type="PANTHER" id="PTHR23427">
    <property type="entry name" value="SURFEIT LOCUS PROTEIN"/>
    <property type="match status" value="1"/>
</dbReference>
<evidence type="ECO:0000256" key="5">
    <source>
        <dbReference type="ARBA" id="ARBA00023136"/>
    </source>
</evidence>
<accession>A0ABU5EEK7</accession>
<feature type="transmembrane region" description="Helical" evidence="6">
    <location>
        <begin position="212"/>
        <end position="232"/>
    </location>
</feature>
<organism evidence="7 8">
    <name type="scientific">Dongia soli</name>
    <dbReference type="NCBI Taxonomy" id="600628"/>
    <lineage>
        <taxon>Bacteria</taxon>
        <taxon>Pseudomonadati</taxon>
        <taxon>Pseudomonadota</taxon>
        <taxon>Alphaproteobacteria</taxon>
        <taxon>Rhodospirillales</taxon>
        <taxon>Dongiaceae</taxon>
        <taxon>Dongia</taxon>
    </lineage>
</organism>
<keyword evidence="3 6" id="KW-0812">Transmembrane</keyword>
<evidence type="ECO:0000313" key="7">
    <source>
        <dbReference type="EMBL" id="MDY0883970.1"/>
    </source>
</evidence>
<comment type="subcellular location">
    <subcellularLocation>
        <location evidence="6">Cell membrane</location>
        <topology evidence="6">Multi-pass membrane protein</topology>
    </subcellularLocation>
    <subcellularLocation>
        <location evidence="1">Membrane</location>
    </subcellularLocation>
</comment>
<keyword evidence="4 6" id="KW-1133">Transmembrane helix</keyword>
<name>A0ABU5EEK7_9PROT</name>
<evidence type="ECO:0000256" key="3">
    <source>
        <dbReference type="ARBA" id="ARBA00022692"/>
    </source>
</evidence>
<evidence type="ECO:0000313" key="8">
    <source>
        <dbReference type="Proteomes" id="UP001279642"/>
    </source>
</evidence>
<comment type="similarity">
    <text evidence="2 6">Belongs to the SURF1 family.</text>
</comment>
<dbReference type="Proteomes" id="UP001279642">
    <property type="component" value="Unassembled WGS sequence"/>
</dbReference>
<dbReference type="EMBL" id="JAXCLW010000003">
    <property type="protein sequence ID" value="MDY0883970.1"/>
    <property type="molecule type" value="Genomic_DNA"/>
</dbReference>
<dbReference type="InterPro" id="IPR002994">
    <property type="entry name" value="Surf1/Shy1"/>
</dbReference>
<keyword evidence="6" id="KW-1003">Cell membrane</keyword>
<evidence type="ECO:0000256" key="1">
    <source>
        <dbReference type="ARBA" id="ARBA00004370"/>
    </source>
</evidence>
<dbReference type="RefSeq" id="WP_320509032.1">
    <property type="nucleotide sequence ID" value="NZ_JAXCLW010000003.1"/>
</dbReference>
<dbReference type="InterPro" id="IPR045214">
    <property type="entry name" value="Surf1/Surf4"/>
</dbReference>
<dbReference type="Pfam" id="PF02104">
    <property type="entry name" value="SURF1"/>
    <property type="match status" value="1"/>
</dbReference>
<dbReference type="PANTHER" id="PTHR23427:SF2">
    <property type="entry name" value="SURFEIT LOCUS PROTEIN 1"/>
    <property type="match status" value="1"/>
</dbReference>
<evidence type="ECO:0000256" key="2">
    <source>
        <dbReference type="ARBA" id="ARBA00007165"/>
    </source>
</evidence>
<comment type="caution">
    <text evidence="7">The sequence shown here is derived from an EMBL/GenBank/DDBJ whole genome shotgun (WGS) entry which is preliminary data.</text>
</comment>